<dbReference type="RefSeq" id="WP_035661586.1">
    <property type="nucleotide sequence ID" value="NZ_BAUV01000002.1"/>
</dbReference>
<feature type="binding site" evidence="4">
    <location>
        <position position="50"/>
    </location>
    <ligand>
        <name>substrate</name>
    </ligand>
</feature>
<dbReference type="GO" id="GO:0046872">
    <property type="term" value="F:metal ion binding"/>
    <property type="evidence" value="ECO:0007669"/>
    <property type="project" value="UniProtKB-KW"/>
</dbReference>
<dbReference type="PANTHER" id="PTHR23407">
    <property type="entry name" value="ATPASE INHIBITOR/5-FORMYLTETRAHYDROFOLATE CYCLO-LIGASE"/>
    <property type="match status" value="1"/>
</dbReference>
<reference evidence="6 7" key="1">
    <citation type="journal article" date="2014" name="Genome Announc.">
        <title>Draft Genome Sequences of Three Alkaliphilic Bacillus Strains, Bacillus wakoensis JCM 9140T, Bacillus akibai JCM 9157T, and Bacillus hemicellulosilyticus JCM 9152T.</title>
        <authorList>
            <person name="Yuki M."/>
            <person name="Oshima K."/>
            <person name="Suda W."/>
            <person name="Oshida Y."/>
            <person name="Kitamura K."/>
            <person name="Iida T."/>
            <person name="Hattori M."/>
            <person name="Ohkuma M."/>
        </authorList>
    </citation>
    <scope>NUCLEOTIDE SEQUENCE [LARGE SCALE GENOMIC DNA]</scope>
    <source>
        <strain evidence="6 7">JCM 9157</strain>
    </source>
</reference>
<evidence type="ECO:0000313" key="7">
    <source>
        <dbReference type="Proteomes" id="UP000018896"/>
    </source>
</evidence>
<dbReference type="PIRSF" id="PIRSF006806">
    <property type="entry name" value="FTHF_cligase"/>
    <property type="match status" value="1"/>
</dbReference>
<dbReference type="EMBL" id="BAUV01000002">
    <property type="protein sequence ID" value="GAE33455.1"/>
    <property type="molecule type" value="Genomic_DNA"/>
</dbReference>
<organism evidence="6 7">
    <name type="scientific">Halalkalibacter akibai (strain ATCC 43226 / DSM 21942 / CIP 109018 / JCM 9157 / 1139)</name>
    <name type="common">Bacillus akibai</name>
    <dbReference type="NCBI Taxonomy" id="1236973"/>
    <lineage>
        <taxon>Bacteria</taxon>
        <taxon>Bacillati</taxon>
        <taxon>Bacillota</taxon>
        <taxon>Bacilli</taxon>
        <taxon>Bacillales</taxon>
        <taxon>Bacillaceae</taxon>
        <taxon>Halalkalibacter</taxon>
    </lineage>
</organism>
<evidence type="ECO:0000256" key="3">
    <source>
        <dbReference type="ARBA" id="ARBA00022840"/>
    </source>
</evidence>
<comment type="catalytic activity">
    <reaction evidence="5">
        <text>(6S)-5-formyl-5,6,7,8-tetrahydrofolate + ATP = (6R)-5,10-methenyltetrahydrofolate + ADP + phosphate</text>
        <dbReference type="Rhea" id="RHEA:10488"/>
        <dbReference type="ChEBI" id="CHEBI:30616"/>
        <dbReference type="ChEBI" id="CHEBI:43474"/>
        <dbReference type="ChEBI" id="CHEBI:57455"/>
        <dbReference type="ChEBI" id="CHEBI:57457"/>
        <dbReference type="ChEBI" id="CHEBI:456216"/>
        <dbReference type="EC" id="6.3.3.2"/>
    </reaction>
</comment>
<dbReference type="GO" id="GO:0035999">
    <property type="term" value="P:tetrahydrofolate interconversion"/>
    <property type="evidence" value="ECO:0007669"/>
    <property type="project" value="TreeGrafter"/>
</dbReference>
<protein>
    <recommendedName>
        <fullName evidence="5">5-formyltetrahydrofolate cyclo-ligase</fullName>
        <ecNumber evidence="5">6.3.3.2</ecNumber>
    </recommendedName>
</protein>
<keyword evidence="5" id="KW-0460">Magnesium</keyword>
<gene>
    <name evidence="6" type="ORF">JCM9157_458</name>
</gene>
<dbReference type="GO" id="GO:0030272">
    <property type="term" value="F:5-formyltetrahydrofolate cyclo-ligase activity"/>
    <property type="evidence" value="ECO:0007669"/>
    <property type="project" value="UniProtKB-EC"/>
</dbReference>
<comment type="caution">
    <text evidence="6">The sequence shown here is derived from an EMBL/GenBank/DDBJ whole genome shotgun (WGS) entry which is preliminary data.</text>
</comment>
<evidence type="ECO:0000256" key="1">
    <source>
        <dbReference type="ARBA" id="ARBA00010638"/>
    </source>
</evidence>
<dbReference type="InterPro" id="IPR024185">
    <property type="entry name" value="FTHF_cligase-like_sf"/>
</dbReference>
<dbReference type="InterPro" id="IPR037171">
    <property type="entry name" value="NagB/RpiA_transferase-like"/>
</dbReference>
<feature type="binding site" evidence="4">
    <location>
        <begin position="134"/>
        <end position="142"/>
    </location>
    <ligand>
        <name>ATP</name>
        <dbReference type="ChEBI" id="CHEBI:30616"/>
    </ligand>
</feature>
<accession>W4QMY1</accession>
<keyword evidence="6" id="KW-0436">Ligase</keyword>
<dbReference type="eggNOG" id="COG0212">
    <property type="taxonomic scope" value="Bacteria"/>
</dbReference>
<dbReference type="GO" id="GO:0009396">
    <property type="term" value="P:folic acid-containing compound biosynthetic process"/>
    <property type="evidence" value="ECO:0007669"/>
    <property type="project" value="TreeGrafter"/>
</dbReference>
<keyword evidence="5" id="KW-0479">Metal-binding</keyword>
<proteinExistence type="inferred from homology"/>
<name>W4QMY1_HALA3</name>
<dbReference type="OrthoDB" id="9801938at2"/>
<dbReference type="GO" id="GO:0005524">
    <property type="term" value="F:ATP binding"/>
    <property type="evidence" value="ECO:0007669"/>
    <property type="project" value="UniProtKB-KW"/>
</dbReference>
<keyword evidence="2 4" id="KW-0547">Nucleotide-binding</keyword>
<dbReference type="EC" id="6.3.3.2" evidence="5"/>
<dbReference type="PANTHER" id="PTHR23407:SF1">
    <property type="entry name" value="5-FORMYLTETRAHYDROFOLATE CYCLO-LIGASE"/>
    <property type="match status" value="1"/>
</dbReference>
<evidence type="ECO:0000256" key="5">
    <source>
        <dbReference type="RuleBase" id="RU361279"/>
    </source>
</evidence>
<dbReference type="SUPFAM" id="SSF100950">
    <property type="entry name" value="NagB/RpiA/CoA transferase-like"/>
    <property type="match status" value="1"/>
</dbReference>
<dbReference type="Gene3D" id="3.40.50.10420">
    <property type="entry name" value="NagB/RpiA/CoA transferase-like"/>
    <property type="match status" value="1"/>
</dbReference>
<evidence type="ECO:0000256" key="4">
    <source>
        <dbReference type="PIRSR" id="PIRSR006806-1"/>
    </source>
</evidence>
<sequence length="186" mass="21353">MEKKTCIRTKVLDRLNYLTNEQYIEASKTIETQLINSSYWKDAKVIAITVSKKTEVDTYGIIQKGWDQKKTMVVPRADFKTKKMTFYKLTSFSQLEEQRYGLMEPKQTLCQKISNHDIHLVVVPGVAFDINGNRLGYGGGFYDRFLATSHAKTIALAFDCQIINEVPMESHDKKLDQIISENGFLL</sequence>
<dbReference type="STRING" id="1236973.JCM9157_458"/>
<evidence type="ECO:0000313" key="6">
    <source>
        <dbReference type="EMBL" id="GAE33455.1"/>
    </source>
</evidence>
<comment type="cofactor">
    <cofactor evidence="5">
        <name>Mg(2+)</name>
        <dbReference type="ChEBI" id="CHEBI:18420"/>
    </cofactor>
</comment>
<feature type="binding site" evidence="4">
    <location>
        <position position="55"/>
    </location>
    <ligand>
        <name>substrate</name>
    </ligand>
</feature>
<dbReference type="Pfam" id="PF01812">
    <property type="entry name" value="5-FTHF_cyc-lig"/>
    <property type="match status" value="1"/>
</dbReference>
<feature type="binding site" evidence="4">
    <location>
        <begin position="4"/>
        <end position="8"/>
    </location>
    <ligand>
        <name>ATP</name>
        <dbReference type="ChEBI" id="CHEBI:30616"/>
    </ligand>
</feature>
<keyword evidence="7" id="KW-1185">Reference proteome</keyword>
<evidence type="ECO:0000256" key="2">
    <source>
        <dbReference type="ARBA" id="ARBA00022741"/>
    </source>
</evidence>
<comment type="similarity">
    <text evidence="1 5">Belongs to the 5-formyltetrahydrofolate cyclo-ligase family.</text>
</comment>
<dbReference type="Proteomes" id="UP000018896">
    <property type="component" value="Unassembled WGS sequence"/>
</dbReference>
<dbReference type="InterPro" id="IPR002698">
    <property type="entry name" value="FTHF_cligase"/>
</dbReference>
<dbReference type="NCBIfam" id="TIGR02727">
    <property type="entry name" value="MTHFS_bact"/>
    <property type="match status" value="1"/>
</dbReference>
<keyword evidence="3 4" id="KW-0067">ATP-binding</keyword>
<dbReference type="AlphaFoldDB" id="W4QMY1"/>